<keyword evidence="2" id="KW-1133">Transmembrane helix</keyword>
<keyword evidence="2" id="KW-0812">Transmembrane</keyword>
<sequence>MDMYVTWIKYTFCILMIYLSIAESFLIENIWPPGHLGKYGYHKAPPHTIAKEDGRPRLQINSNMIKKAKEDVNKILPGKSSQDEAHPTQSAHESTTTKIKQQIKGTVVKSPNDVITKSPFKKLVNIDINNDTADSPNSQHVKLQYLYYDLDRVNISNDKNLPDDGVNSVATLSKCDLHVFKHCGTDVMATLTSGNICISLKAFTTCVNMQGTSCHRNSVLRARQMMPKIDTFFSEEGTCEGHPSDEYTAKRMSKCGSGVHLCVKRFIKHVKGSGSYCLPILHLRKCTRRHLSHCEESDKQLIKLGVETFYKTYKHFTPGQTC</sequence>
<evidence type="ECO:0000313" key="4">
    <source>
        <dbReference type="Proteomes" id="UP000749559"/>
    </source>
</evidence>
<organism evidence="3 4">
    <name type="scientific">Owenia fusiformis</name>
    <name type="common">Polychaete worm</name>
    <dbReference type="NCBI Taxonomy" id="6347"/>
    <lineage>
        <taxon>Eukaryota</taxon>
        <taxon>Metazoa</taxon>
        <taxon>Spiralia</taxon>
        <taxon>Lophotrochozoa</taxon>
        <taxon>Annelida</taxon>
        <taxon>Polychaeta</taxon>
        <taxon>Sedentaria</taxon>
        <taxon>Canalipalpata</taxon>
        <taxon>Sabellida</taxon>
        <taxon>Oweniida</taxon>
        <taxon>Oweniidae</taxon>
        <taxon>Owenia</taxon>
    </lineage>
</organism>
<gene>
    <name evidence="3" type="ORF">OFUS_LOCUS6428</name>
</gene>
<evidence type="ECO:0000256" key="1">
    <source>
        <dbReference type="SAM" id="MobiDB-lite"/>
    </source>
</evidence>
<keyword evidence="4" id="KW-1185">Reference proteome</keyword>
<name>A0A8J1TVM7_OWEFU</name>
<proteinExistence type="predicted"/>
<dbReference type="EMBL" id="CAIIXF020000003">
    <property type="protein sequence ID" value="CAH1779636.1"/>
    <property type="molecule type" value="Genomic_DNA"/>
</dbReference>
<evidence type="ECO:0000313" key="3">
    <source>
        <dbReference type="EMBL" id="CAH1779636.1"/>
    </source>
</evidence>
<keyword evidence="2" id="KW-0472">Membrane</keyword>
<comment type="caution">
    <text evidence="3">The sequence shown here is derived from an EMBL/GenBank/DDBJ whole genome shotgun (WGS) entry which is preliminary data.</text>
</comment>
<dbReference type="AlphaFoldDB" id="A0A8J1TVM7"/>
<feature type="transmembrane region" description="Helical" evidence="2">
    <location>
        <begin position="7"/>
        <end position="27"/>
    </location>
</feature>
<dbReference type="Proteomes" id="UP000749559">
    <property type="component" value="Unassembled WGS sequence"/>
</dbReference>
<reference evidence="3" key="1">
    <citation type="submission" date="2022-03" db="EMBL/GenBank/DDBJ databases">
        <authorList>
            <person name="Martin C."/>
        </authorList>
    </citation>
    <scope>NUCLEOTIDE SEQUENCE</scope>
</reference>
<accession>A0A8J1TVM7</accession>
<evidence type="ECO:0000256" key="2">
    <source>
        <dbReference type="SAM" id="Phobius"/>
    </source>
</evidence>
<protein>
    <submittedName>
        <fullName evidence="3">Uncharacterized protein</fullName>
    </submittedName>
</protein>
<feature type="region of interest" description="Disordered" evidence="1">
    <location>
        <begin position="77"/>
        <end position="103"/>
    </location>
</feature>